<dbReference type="PANTHER" id="PTHR30349">
    <property type="entry name" value="PHAGE INTEGRASE-RELATED"/>
    <property type="match status" value="1"/>
</dbReference>
<dbReference type="AlphaFoldDB" id="A0A859FAD2"/>
<dbReference type="EMBL" id="CP041372">
    <property type="protein sequence ID" value="QKS70243.1"/>
    <property type="molecule type" value="Genomic_DNA"/>
</dbReference>
<dbReference type="GO" id="GO:0015074">
    <property type="term" value="P:DNA integration"/>
    <property type="evidence" value="ECO:0007669"/>
    <property type="project" value="InterPro"/>
</dbReference>
<dbReference type="InterPro" id="IPR050090">
    <property type="entry name" value="Tyrosine_recombinase_XerCD"/>
</dbReference>
<keyword evidence="4" id="KW-1185">Reference proteome</keyword>
<dbReference type="GO" id="GO:0006310">
    <property type="term" value="P:DNA recombination"/>
    <property type="evidence" value="ECO:0007669"/>
    <property type="project" value="UniProtKB-KW"/>
</dbReference>
<dbReference type="PANTHER" id="PTHR30349:SF82">
    <property type="entry name" value="INTEGRASE_RECOMBINASE YOEC-RELATED"/>
    <property type="match status" value="1"/>
</dbReference>
<dbReference type="InterPro" id="IPR011010">
    <property type="entry name" value="DNA_brk_join_enz"/>
</dbReference>
<dbReference type="GO" id="GO:0003677">
    <property type="term" value="F:DNA binding"/>
    <property type="evidence" value="ECO:0007669"/>
    <property type="project" value="InterPro"/>
</dbReference>
<evidence type="ECO:0000313" key="3">
    <source>
        <dbReference type="EMBL" id="QKS70243.1"/>
    </source>
</evidence>
<dbReference type="Gene3D" id="1.10.443.10">
    <property type="entry name" value="Intergrase catalytic core"/>
    <property type="match status" value="1"/>
</dbReference>
<name>A0A859FAD2_9BACI</name>
<dbReference type="SUPFAM" id="SSF56349">
    <property type="entry name" value="DNA breaking-rejoining enzymes"/>
    <property type="match status" value="1"/>
</dbReference>
<gene>
    <name evidence="3" type="ORF">FLK61_26135</name>
</gene>
<dbReference type="CDD" id="cd01192">
    <property type="entry name" value="INT_C_like_3"/>
    <property type="match status" value="1"/>
</dbReference>
<dbReference type="KEGG" id="psua:FLK61_26135"/>
<evidence type="ECO:0000313" key="4">
    <source>
        <dbReference type="Proteomes" id="UP000318138"/>
    </source>
</evidence>
<dbReference type="RefSeq" id="WP_176008283.1">
    <property type="nucleotide sequence ID" value="NZ_CP041372.2"/>
</dbReference>
<dbReference type="InterPro" id="IPR013762">
    <property type="entry name" value="Integrase-like_cat_sf"/>
</dbReference>
<sequence length="181" mass="21473">MKLVQPIRDKETVVEVKRYLQERNQRNYLLFVVGIYTGLRVSDILSIKVSDIIQNKYLVIKESKTDKTNRIELHGELKRELLKSIKDKKEHEYIFQSRKGHNKPISRITAYRILKEAAQWVGLTEIGTHTMRKTFGYHLYNSTKDIATLQKLFNHSSPQHTLRYIGITQETLDDFRRKVHY</sequence>
<reference evidence="4" key="1">
    <citation type="submission" date="2019-07" db="EMBL/GenBank/DDBJ databases">
        <title>Bacillus alkalisoli sp. nov. isolated from saline soil.</title>
        <authorList>
            <person name="Sun J.-Q."/>
            <person name="Xu L."/>
        </authorList>
    </citation>
    <scope>NUCLEOTIDE SEQUENCE [LARGE SCALE GENOMIC DNA]</scope>
    <source>
        <strain evidence="4">M4U3P1</strain>
    </source>
</reference>
<dbReference type="InterPro" id="IPR002104">
    <property type="entry name" value="Integrase_catalytic"/>
</dbReference>
<dbReference type="Proteomes" id="UP000318138">
    <property type="component" value="Chromosome"/>
</dbReference>
<accession>A0A859FAD2</accession>
<dbReference type="Pfam" id="PF00589">
    <property type="entry name" value="Phage_integrase"/>
    <property type="match status" value="1"/>
</dbReference>
<proteinExistence type="predicted"/>
<evidence type="ECO:0000256" key="1">
    <source>
        <dbReference type="ARBA" id="ARBA00023172"/>
    </source>
</evidence>
<dbReference type="PROSITE" id="PS51898">
    <property type="entry name" value="TYR_RECOMBINASE"/>
    <property type="match status" value="1"/>
</dbReference>
<evidence type="ECO:0000259" key="2">
    <source>
        <dbReference type="PROSITE" id="PS51898"/>
    </source>
</evidence>
<feature type="domain" description="Tyr recombinase" evidence="2">
    <location>
        <begin position="6"/>
        <end position="177"/>
    </location>
</feature>
<organism evidence="3 4">
    <name type="scientific">Paenalkalicoccus suaedae</name>
    <dbReference type="NCBI Taxonomy" id="2592382"/>
    <lineage>
        <taxon>Bacteria</taxon>
        <taxon>Bacillati</taxon>
        <taxon>Bacillota</taxon>
        <taxon>Bacilli</taxon>
        <taxon>Bacillales</taxon>
        <taxon>Bacillaceae</taxon>
        <taxon>Paenalkalicoccus</taxon>
    </lineage>
</organism>
<protein>
    <submittedName>
        <fullName evidence="3">Site-specific integrase</fullName>
    </submittedName>
</protein>
<keyword evidence="1" id="KW-0233">DNA recombination</keyword>